<dbReference type="InterPro" id="IPR015797">
    <property type="entry name" value="NUDIX_hydrolase-like_dom_sf"/>
</dbReference>
<protein>
    <submittedName>
        <fullName evidence="1">DUF4916 domain-containing protein</fullName>
    </submittedName>
</protein>
<dbReference type="EMBL" id="BIMR01000250">
    <property type="protein sequence ID" value="GCE77780.1"/>
    <property type="molecule type" value="Genomic_DNA"/>
</dbReference>
<dbReference type="Gene3D" id="3.90.79.10">
    <property type="entry name" value="Nucleoside Triphosphate Pyrophosphohydrolase"/>
    <property type="match status" value="1"/>
</dbReference>
<keyword evidence="2" id="KW-1185">Reference proteome</keyword>
<name>A0A402DUE7_9CELL</name>
<dbReference type="SUPFAM" id="SSF55811">
    <property type="entry name" value="Nudix"/>
    <property type="match status" value="1"/>
</dbReference>
<sequence length="167" mass="18309">MTDGWLSAQAWATVQASVPVMCVDILVCRPGRTDTVGLILRPTPHQGPRWALVGGRLLRDERLDAAVDRQWREAFGPSFVRGRDRAAAPLVVEYARTDHGPGPHDPRQHAISTTFLVDGHGEPHVHGTEALDFRWATLDDLRADPPGFGQLDVVERAAALLDAEAVR</sequence>
<dbReference type="OrthoDB" id="5068825at2"/>
<dbReference type="AlphaFoldDB" id="A0A402DUE7"/>
<dbReference type="Pfam" id="PF16262">
    <property type="entry name" value="DUF4916"/>
    <property type="match status" value="1"/>
</dbReference>
<dbReference type="Proteomes" id="UP000289954">
    <property type="component" value="Unassembled WGS sequence"/>
</dbReference>
<dbReference type="InterPro" id="IPR032582">
    <property type="entry name" value="DUF4916"/>
</dbReference>
<evidence type="ECO:0000313" key="2">
    <source>
        <dbReference type="Proteomes" id="UP000289954"/>
    </source>
</evidence>
<organism evidence="1 2">
    <name type="scientific">Cellulomonas biazotea</name>
    <dbReference type="NCBI Taxonomy" id="1709"/>
    <lineage>
        <taxon>Bacteria</taxon>
        <taxon>Bacillati</taxon>
        <taxon>Actinomycetota</taxon>
        <taxon>Actinomycetes</taxon>
        <taxon>Micrococcales</taxon>
        <taxon>Cellulomonadaceae</taxon>
        <taxon>Cellulomonas</taxon>
    </lineage>
</organism>
<evidence type="ECO:0000313" key="1">
    <source>
        <dbReference type="EMBL" id="GCE77780.1"/>
    </source>
</evidence>
<gene>
    <name evidence="1" type="ORF">CBZ_28360</name>
</gene>
<reference evidence="1 2" key="1">
    <citation type="submission" date="2019-01" db="EMBL/GenBank/DDBJ databases">
        <title>Draft genome sequence of Cellulomonas takizawaensis strain TKZ-21.</title>
        <authorList>
            <person name="Yamamura H."/>
            <person name="Hayashi T."/>
            <person name="Hamada M."/>
            <person name="Serisawa Y."/>
            <person name="Matsuyama K."/>
            <person name="Nakagawa Y."/>
            <person name="Otoguro M."/>
            <person name="Yanagida F."/>
            <person name="Hayakawa M."/>
        </authorList>
    </citation>
    <scope>NUCLEOTIDE SEQUENCE [LARGE SCALE GENOMIC DNA]</scope>
    <source>
        <strain evidence="1 2">NBRC12680</strain>
    </source>
</reference>
<accession>A0A402DUE7</accession>
<comment type="caution">
    <text evidence="1">The sequence shown here is derived from an EMBL/GenBank/DDBJ whole genome shotgun (WGS) entry which is preliminary data.</text>
</comment>
<dbReference type="RefSeq" id="WP_130782397.1">
    <property type="nucleotide sequence ID" value="NZ_BIMR01000250.1"/>
</dbReference>
<proteinExistence type="predicted"/>